<organism evidence="2 3">
    <name type="scientific">Methylocystis bryophila</name>
    <dbReference type="NCBI Taxonomy" id="655015"/>
    <lineage>
        <taxon>Bacteria</taxon>
        <taxon>Pseudomonadati</taxon>
        <taxon>Pseudomonadota</taxon>
        <taxon>Alphaproteobacteria</taxon>
        <taxon>Hyphomicrobiales</taxon>
        <taxon>Methylocystaceae</taxon>
        <taxon>Methylocystis</taxon>
    </lineage>
</organism>
<dbReference type="OrthoDB" id="9786718at2"/>
<dbReference type="Gene3D" id="3.10.450.50">
    <property type="match status" value="1"/>
</dbReference>
<sequence length="131" mass="14598">MTEDDALRAANTAYYRAFAHRDADAMARLWAQQGVSCIHPGWPPIFGREAVLASYREIFRNPLQEAIEAHAETLIRDADDGRIVCFEKVGEGLLVATNWFRRVDSVWRLAHHQASPLASGPAEADAASTRH</sequence>
<reference evidence="2 3" key="1">
    <citation type="submission" date="2017-02" db="EMBL/GenBank/DDBJ databases">
        <authorList>
            <person name="Peterson S.W."/>
        </authorList>
    </citation>
    <scope>NUCLEOTIDE SEQUENCE [LARGE SCALE GENOMIC DNA]</scope>
    <source>
        <strain evidence="2 3">S285</strain>
    </source>
</reference>
<dbReference type="PANTHER" id="PTHR34957:SF1">
    <property type="entry name" value="NUCLEAR TRANSPORT FACTOR 2 (NTF2) FAMILY PROTEIN"/>
    <property type="match status" value="1"/>
</dbReference>
<evidence type="ECO:0000313" key="2">
    <source>
        <dbReference type="EMBL" id="ARN82739.1"/>
    </source>
</evidence>
<dbReference type="InterPro" id="IPR032710">
    <property type="entry name" value="NTF2-like_dom_sf"/>
</dbReference>
<dbReference type="STRING" id="655015.B1812_18420"/>
<protein>
    <recommendedName>
        <fullName evidence="1">SnoaL-like domain-containing protein</fullName>
    </recommendedName>
</protein>
<accession>A0A1W6MYW9</accession>
<dbReference type="Pfam" id="PF13474">
    <property type="entry name" value="SnoaL_3"/>
    <property type="match status" value="1"/>
</dbReference>
<keyword evidence="3" id="KW-1185">Reference proteome</keyword>
<dbReference type="KEGG" id="mbry:B1812_18420"/>
<gene>
    <name evidence="2" type="ORF">B1812_18420</name>
</gene>
<dbReference type="Proteomes" id="UP000193978">
    <property type="component" value="Chromosome"/>
</dbReference>
<dbReference type="RefSeq" id="WP_085772876.1">
    <property type="nucleotide sequence ID" value="NZ_AP027149.1"/>
</dbReference>
<feature type="domain" description="SnoaL-like" evidence="1">
    <location>
        <begin position="8"/>
        <end position="118"/>
    </location>
</feature>
<dbReference type="AlphaFoldDB" id="A0A1W6MYW9"/>
<name>A0A1W6MYW9_9HYPH</name>
<dbReference type="InterPro" id="IPR037401">
    <property type="entry name" value="SnoaL-like"/>
</dbReference>
<dbReference type="SUPFAM" id="SSF54427">
    <property type="entry name" value="NTF2-like"/>
    <property type="match status" value="1"/>
</dbReference>
<evidence type="ECO:0000313" key="3">
    <source>
        <dbReference type="Proteomes" id="UP000193978"/>
    </source>
</evidence>
<dbReference type="EMBL" id="CP019948">
    <property type="protein sequence ID" value="ARN82739.1"/>
    <property type="molecule type" value="Genomic_DNA"/>
</dbReference>
<evidence type="ECO:0000259" key="1">
    <source>
        <dbReference type="Pfam" id="PF13474"/>
    </source>
</evidence>
<proteinExistence type="predicted"/>
<dbReference type="PANTHER" id="PTHR34957">
    <property type="entry name" value="NUCLEAR TRANSPORT FACTOR 2 (NTF2) FAMILY PROTEIN"/>
    <property type="match status" value="1"/>
</dbReference>